<dbReference type="AlphaFoldDB" id="E4WTV8"/>
<dbReference type="OrthoDB" id="5855668at2759"/>
<evidence type="ECO:0000313" key="2">
    <source>
        <dbReference type="EMBL" id="CBY07122.1"/>
    </source>
</evidence>
<keyword evidence="3" id="KW-1185">Reference proteome</keyword>
<gene>
    <name evidence="2" type="ORF">GSOID_T00006208001</name>
</gene>
<dbReference type="CDD" id="cd04047">
    <property type="entry name" value="C2B_Copine"/>
    <property type="match status" value="1"/>
</dbReference>
<dbReference type="InParanoid" id="E4WTV8"/>
<dbReference type="InterPro" id="IPR035892">
    <property type="entry name" value="C2_domain_sf"/>
</dbReference>
<dbReference type="EMBL" id="FN653016">
    <property type="protein sequence ID" value="CBY07122.1"/>
    <property type="molecule type" value="Genomic_DNA"/>
</dbReference>
<organism evidence="2">
    <name type="scientific">Oikopleura dioica</name>
    <name type="common">Tunicate</name>
    <dbReference type="NCBI Taxonomy" id="34765"/>
    <lineage>
        <taxon>Eukaryota</taxon>
        <taxon>Metazoa</taxon>
        <taxon>Chordata</taxon>
        <taxon>Tunicata</taxon>
        <taxon>Appendicularia</taxon>
        <taxon>Copelata</taxon>
        <taxon>Oikopleuridae</taxon>
        <taxon>Oikopleura</taxon>
    </lineage>
</organism>
<sequence>MYSRRSRPSREILLSLSANHLHDKDLFSKSDPYAVVYKEENGSAEEIGRTETMKDNLNPNWTRKIKISENLKMIKIAVFDQDSSSKKTSNDDYLGEVIIELQVLLSSSLLRETSHSLSKNKSTISKSKLQIFAYPCTPENPARYRFDFQGINLVNKDTFSKSDPFFEIRFSAPNSTTEITVYRSEVLDDNLSPNWAPFIIHKDQLCAGDDRKKVKIVVFDFDGPENFELIGEAEVQVNCLHDGLILPLLELKKLKKKTYRGSGLLKIKEATKLAVSQEENAH</sequence>
<dbReference type="Pfam" id="PF00168">
    <property type="entry name" value="C2"/>
    <property type="match status" value="2"/>
</dbReference>
<accession>E4WTV8</accession>
<feature type="domain" description="C2" evidence="1">
    <location>
        <begin position="118"/>
        <end position="250"/>
    </location>
</feature>
<dbReference type="InterPro" id="IPR045052">
    <property type="entry name" value="Copine"/>
</dbReference>
<dbReference type="InterPro" id="IPR000008">
    <property type="entry name" value="C2_dom"/>
</dbReference>
<dbReference type="SUPFAM" id="SSF49562">
    <property type="entry name" value="C2 domain (Calcium/lipid-binding domain, CaLB)"/>
    <property type="match status" value="2"/>
</dbReference>
<dbReference type="PROSITE" id="PS50004">
    <property type="entry name" value="C2"/>
    <property type="match status" value="2"/>
</dbReference>
<dbReference type="SMART" id="SM00239">
    <property type="entry name" value="C2"/>
    <property type="match status" value="2"/>
</dbReference>
<dbReference type="GO" id="GO:0071277">
    <property type="term" value="P:cellular response to calcium ion"/>
    <property type="evidence" value="ECO:0007669"/>
    <property type="project" value="TreeGrafter"/>
</dbReference>
<evidence type="ECO:0000259" key="1">
    <source>
        <dbReference type="PROSITE" id="PS50004"/>
    </source>
</evidence>
<reference evidence="2" key="1">
    <citation type="journal article" date="2010" name="Science">
        <title>Plasticity of animal genome architecture unmasked by rapid evolution of a pelagic tunicate.</title>
        <authorList>
            <person name="Denoeud F."/>
            <person name="Henriet S."/>
            <person name="Mungpakdee S."/>
            <person name="Aury J.M."/>
            <person name="Da Silva C."/>
            <person name="Brinkmann H."/>
            <person name="Mikhaleva J."/>
            <person name="Olsen L.C."/>
            <person name="Jubin C."/>
            <person name="Canestro C."/>
            <person name="Bouquet J.M."/>
            <person name="Danks G."/>
            <person name="Poulain J."/>
            <person name="Campsteijn C."/>
            <person name="Adamski M."/>
            <person name="Cross I."/>
            <person name="Yadetie F."/>
            <person name="Muffato M."/>
            <person name="Louis A."/>
            <person name="Butcher S."/>
            <person name="Tsagkogeorga G."/>
            <person name="Konrad A."/>
            <person name="Singh S."/>
            <person name="Jensen M.F."/>
            <person name="Cong E.H."/>
            <person name="Eikeseth-Otteraa H."/>
            <person name="Noel B."/>
            <person name="Anthouard V."/>
            <person name="Porcel B.M."/>
            <person name="Kachouri-Lafond R."/>
            <person name="Nishino A."/>
            <person name="Ugolini M."/>
            <person name="Chourrout P."/>
            <person name="Nishida H."/>
            <person name="Aasland R."/>
            <person name="Huzurbazar S."/>
            <person name="Westhof E."/>
            <person name="Delsuc F."/>
            <person name="Lehrach H."/>
            <person name="Reinhardt R."/>
            <person name="Weissenbach J."/>
            <person name="Roy S.W."/>
            <person name="Artiguenave F."/>
            <person name="Postlethwait J.H."/>
            <person name="Manak J.R."/>
            <person name="Thompson E.M."/>
            <person name="Jaillon O."/>
            <person name="Du Pasquier L."/>
            <person name="Boudinot P."/>
            <person name="Liberles D.A."/>
            <person name="Volff J.N."/>
            <person name="Philippe H."/>
            <person name="Lenhard B."/>
            <person name="Roest Crollius H."/>
            <person name="Wincker P."/>
            <person name="Chourrout D."/>
        </authorList>
    </citation>
    <scope>NUCLEOTIDE SEQUENCE [LARGE SCALE GENOMIC DNA]</scope>
</reference>
<name>E4WTV8_OIKDI</name>
<dbReference type="GO" id="GO:0005886">
    <property type="term" value="C:plasma membrane"/>
    <property type="evidence" value="ECO:0007669"/>
    <property type="project" value="TreeGrafter"/>
</dbReference>
<protein>
    <recommendedName>
        <fullName evidence="1">C2 domain-containing protein</fullName>
    </recommendedName>
</protein>
<dbReference type="GO" id="GO:0005544">
    <property type="term" value="F:calcium-dependent phospholipid binding"/>
    <property type="evidence" value="ECO:0007669"/>
    <property type="project" value="InterPro"/>
</dbReference>
<feature type="domain" description="C2" evidence="1">
    <location>
        <begin position="1"/>
        <end position="117"/>
    </location>
</feature>
<dbReference type="Proteomes" id="UP000001307">
    <property type="component" value="Unassembled WGS sequence"/>
</dbReference>
<dbReference type="PANTHER" id="PTHR10857">
    <property type="entry name" value="COPINE"/>
    <property type="match status" value="1"/>
</dbReference>
<evidence type="ECO:0000313" key="3">
    <source>
        <dbReference type="Proteomes" id="UP000001307"/>
    </source>
</evidence>
<dbReference type="PANTHER" id="PTHR10857:SF106">
    <property type="entry name" value="C2 DOMAIN-CONTAINING PROTEIN"/>
    <property type="match status" value="1"/>
</dbReference>
<proteinExistence type="predicted"/>
<dbReference type="Gene3D" id="2.60.40.150">
    <property type="entry name" value="C2 domain"/>
    <property type="match status" value="2"/>
</dbReference>
<dbReference type="InterPro" id="IPR037768">
    <property type="entry name" value="C2B_Copine"/>
</dbReference>